<dbReference type="STRING" id="1150298.ERS852406_00556"/>
<dbReference type="InterPro" id="IPR051804">
    <property type="entry name" value="Carb_Metab_Reg_Kinase/Isom"/>
</dbReference>
<dbReference type="FunFam" id="3.30.420.40:FF:000153">
    <property type="entry name" value="Putative fructokinase"/>
    <property type="match status" value="1"/>
</dbReference>
<evidence type="ECO:0000313" key="16">
    <source>
        <dbReference type="EMBL" id="NSE17705.1"/>
    </source>
</evidence>
<evidence type="ECO:0000256" key="10">
    <source>
        <dbReference type="ARBA" id="ARBA00023277"/>
    </source>
</evidence>
<reference evidence="16" key="3">
    <citation type="submission" date="2020-02" db="EMBL/GenBank/DDBJ databases">
        <authorList>
            <person name="Littmann E."/>
            <person name="Sorbara M."/>
        </authorList>
    </citation>
    <scope>NUCLEOTIDE SEQUENCE</scope>
    <source>
        <strain evidence="16">MSK.14.54</strain>
    </source>
</reference>
<protein>
    <recommendedName>
        <fullName evidence="11">fructokinase</fullName>
        <ecNumber evidence="11">2.7.1.4</ecNumber>
    </recommendedName>
</protein>
<evidence type="ECO:0000256" key="4">
    <source>
        <dbReference type="ARBA" id="ARBA00022723"/>
    </source>
</evidence>
<evidence type="ECO:0000256" key="3">
    <source>
        <dbReference type="ARBA" id="ARBA00022679"/>
    </source>
</evidence>
<dbReference type="RefSeq" id="WP_022461220.1">
    <property type="nucleotide sequence ID" value="NZ_CABJFB010000023.1"/>
</dbReference>
<evidence type="ECO:0000256" key="9">
    <source>
        <dbReference type="ARBA" id="ARBA00022842"/>
    </source>
</evidence>
<dbReference type="OrthoDB" id="9783435at2"/>
<dbReference type="Proteomes" id="UP000095709">
    <property type="component" value="Unassembled WGS sequence"/>
</dbReference>
<proteinExistence type="inferred from homology"/>
<dbReference type="EMBL" id="JAKNFS010000042">
    <property type="protein sequence ID" value="MCG4767317.1"/>
    <property type="molecule type" value="Genomic_DNA"/>
</dbReference>
<reference evidence="16 19" key="2">
    <citation type="journal article" date="2020" name="Cell Host Microbe">
        <title>Functional and Genomic Variation between Human-Derived Isolates of Lachnospiraceae Reveals Inter- and Intra-Species Diversity.</title>
        <authorList>
            <person name="Sorbara M.T."/>
            <person name="Littmann E.R."/>
            <person name="Fontana E."/>
            <person name="Moody T.U."/>
            <person name="Kohout C.E."/>
            <person name="Gjonbalaj M."/>
            <person name="Eaton V."/>
            <person name="Seok R."/>
            <person name="Leiner I.M."/>
            <person name="Pamer E.G."/>
        </authorList>
    </citation>
    <scope>NUCLEOTIDE SEQUENCE [LARGE SCALE GENOMIC DNA]</scope>
    <source>
        <strain evidence="16 19">MSK.14.54</strain>
    </source>
</reference>
<keyword evidence="9" id="KW-0460">Magnesium</keyword>
<keyword evidence="3 13" id="KW-0808">Transferase</keyword>
<evidence type="ECO:0000313" key="19">
    <source>
        <dbReference type="Proteomes" id="UP000768180"/>
    </source>
</evidence>
<accession>A0A173Z1I7</accession>
<evidence type="ECO:0000256" key="12">
    <source>
        <dbReference type="ARBA" id="ARBA00048451"/>
    </source>
</evidence>
<dbReference type="Proteomes" id="UP001199915">
    <property type="component" value="Unassembled WGS sequence"/>
</dbReference>
<evidence type="ECO:0000313" key="14">
    <source>
        <dbReference type="EMBL" id="CUQ00642.1"/>
    </source>
</evidence>
<reference evidence="17 18" key="1">
    <citation type="submission" date="2015-09" db="EMBL/GenBank/DDBJ databases">
        <authorList>
            <consortium name="Pathogen Informatics"/>
        </authorList>
    </citation>
    <scope>NUCLEOTIDE SEQUENCE [LARGE SCALE GENOMIC DNA]</scope>
    <source>
        <strain evidence="13 17">2789STDY5608849</strain>
        <strain evidence="14 18">2789STDY5834885</strain>
    </source>
</reference>
<dbReference type="FunFam" id="3.30.420.40:FF:000136">
    <property type="entry name" value="Putative fructokinase"/>
    <property type="match status" value="1"/>
</dbReference>
<dbReference type="Proteomes" id="UP000768180">
    <property type="component" value="Unassembled WGS sequence"/>
</dbReference>
<dbReference type="GO" id="GO:0046872">
    <property type="term" value="F:metal ion binding"/>
    <property type="evidence" value="ECO:0007669"/>
    <property type="project" value="UniProtKB-KW"/>
</dbReference>
<dbReference type="InterPro" id="IPR043129">
    <property type="entry name" value="ATPase_NBD"/>
</dbReference>
<dbReference type="Pfam" id="PF00480">
    <property type="entry name" value="ROK"/>
    <property type="match status" value="1"/>
</dbReference>
<dbReference type="GO" id="GO:0008865">
    <property type="term" value="F:fructokinase activity"/>
    <property type="evidence" value="ECO:0007669"/>
    <property type="project" value="UniProtKB-EC"/>
</dbReference>
<evidence type="ECO:0000256" key="5">
    <source>
        <dbReference type="ARBA" id="ARBA00022741"/>
    </source>
</evidence>
<comment type="catalytic activity">
    <reaction evidence="12">
        <text>D-fructose + ATP = D-fructose 6-phosphate + ADP + H(+)</text>
        <dbReference type="Rhea" id="RHEA:16125"/>
        <dbReference type="ChEBI" id="CHEBI:15378"/>
        <dbReference type="ChEBI" id="CHEBI:30616"/>
        <dbReference type="ChEBI" id="CHEBI:37721"/>
        <dbReference type="ChEBI" id="CHEBI:61527"/>
        <dbReference type="ChEBI" id="CHEBI:456216"/>
        <dbReference type="EC" id="2.7.1.4"/>
    </reaction>
</comment>
<comment type="cofactor">
    <cofactor evidence="1">
        <name>Mg(2+)</name>
        <dbReference type="ChEBI" id="CHEBI:18420"/>
    </cofactor>
</comment>
<dbReference type="AlphaFoldDB" id="A0A173Z1I7"/>
<gene>
    <name evidence="13" type="primary">gmuE</name>
    <name evidence="13" type="ORF">ERS852406_00556</name>
    <name evidence="14" type="ORF">ERS852498_03380</name>
    <name evidence="16" type="ORF">G5B05_15200</name>
    <name evidence="15" type="ORF">L0N21_17720</name>
</gene>
<dbReference type="InterPro" id="IPR000600">
    <property type="entry name" value="ROK"/>
</dbReference>
<dbReference type="GO" id="GO:0005524">
    <property type="term" value="F:ATP binding"/>
    <property type="evidence" value="ECO:0007669"/>
    <property type="project" value="UniProtKB-KW"/>
</dbReference>
<keyword evidence="19" id="KW-1185">Reference proteome</keyword>
<reference evidence="15" key="4">
    <citation type="submission" date="2022-01" db="EMBL/GenBank/DDBJ databases">
        <title>Collection of gut derived symbiotic bacterial strains cultured from healthy donors.</title>
        <authorList>
            <person name="Lin H."/>
            <person name="Kohout C."/>
            <person name="Waligurski E."/>
            <person name="Pamer E.G."/>
        </authorList>
    </citation>
    <scope>NUCLEOTIDE SEQUENCE</scope>
    <source>
        <strain evidence="15">DFI.5.49</strain>
    </source>
</reference>
<dbReference type="EMBL" id="CZAL01000030">
    <property type="protein sequence ID" value="CUQ00642.1"/>
    <property type="molecule type" value="Genomic_DNA"/>
</dbReference>
<dbReference type="EMBL" id="CYYV01000002">
    <property type="protein sequence ID" value="CUN69569.1"/>
    <property type="molecule type" value="Genomic_DNA"/>
</dbReference>
<dbReference type="PANTHER" id="PTHR42742">
    <property type="entry name" value="TRANSCRIPTIONAL REPRESSOR MPRA"/>
    <property type="match status" value="1"/>
</dbReference>
<evidence type="ECO:0000256" key="7">
    <source>
        <dbReference type="ARBA" id="ARBA00022833"/>
    </source>
</evidence>
<evidence type="ECO:0000313" key="13">
    <source>
        <dbReference type="EMBL" id="CUN69569.1"/>
    </source>
</evidence>
<dbReference type="GeneID" id="79856510"/>
<dbReference type="EMBL" id="JAAITQ010000043">
    <property type="protein sequence ID" value="NSE17705.1"/>
    <property type="molecule type" value="Genomic_DNA"/>
</dbReference>
<dbReference type="CDD" id="cd24067">
    <property type="entry name" value="ASKHA_NBD_ROK_BsFRK-like"/>
    <property type="match status" value="1"/>
</dbReference>
<keyword evidence="6 13" id="KW-0418">Kinase</keyword>
<evidence type="ECO:0000313" key="17">
    <source>
        <dbReference type="Proteomes" id="UP000095706"/>
    </source>
</evidence>
<organism evidence="13 17">
    <name type="scientific">Fusicatenibacter saccharivorans</name>
    <dbReference type="NCBI Taxonomy" id="1150298"/>
    <lineage>
        <taxon>Bacteria</taxon>
        <taxon>Bacillati</taxon>
        <taxon>Bacillota</taxon>
        <taxon>Clostridia</taxon>
        <taxon>Lachnospirales</taxon>
        <taxon>Lachnospiraceae</taxon>
        <taxon>Fusicatenibacter</taxon>
    </lineage>
</organism>
<keyword evidence="5" id="KW-0547">Nucleotide-binding</keyword>
<evidence type="ECO:0000256" key="2">
    <source>
        <dbReference type="ARBA" id="ARBA00006479"/>
    </source>
</evidence>
<keyword evidence="10" id="KW-0119">Carbohydrate metabolism</keyword>
<evidence type="ECO:0000256" key="11">
    <source>
        <dbReference type="ARBA" id="ARBA00038887"/>
    </source>
</evidence>
<name>A0A173Z1I7_9FIRM</name>
<evidence type="ECO:0000313" key="18">
    <source>
        <dbReference type="Proteomes" id="UP000095709"/>
    </source>
</evidence>
<dbReference type="Gene3D" id="3.30.420.40">
    <property type="match status" value="2"/>
</dbReference>
<evidence type="ECO:0000256" key="8">
    <source>
        <dbReference type="ARBA" id="ARBA00022840"/>
    </source>
</evidence>
<dbReference type="PANTHER" id="PTHR42742:SF3">
    <property type="entry name" value="FRUCTOKINASE"/>
    <property type="match status" value="1"/>
</dbReference>
<keyword evidence="7" id="KW-0862">Zinc</keyword>
<dbReference type="PROSITE" id="PS01125">
    <property type="entry name" value="ROK"/>
    <property type="match status" value="1"/>
</dbReference>
<keyword evidence="8" id="KW-0067">ATP-binding</keyword>
<dbReference type="Proteomes" id="UP000095706">
    <property type="component" value="Unassembled WGS sequence"/>
</dbReference>
<dbReference type="SUPFAM" id="SSF53067">
    <property type="entry name" value="Actin-like ATPase domain"/>
    <property type="match status" value="1"/>
</dbReference>
<evidence type="ECO:0000313" key="15">
    <source>
        <dbReference type="EMBL" id="MCG4767317.1"/>
    </source>
</evidence>
<sequence>MRLGALEAGGTKMVCAIGNANGEIYERISIPTETPEITVPKMIEYFKEKDIQALGIGCFGPIDLNRKSETYGYITTTPKLAWKNYNIVGAFADALDIPVGFDTDVNGSALGEATWGITKGLDNSIYITIGTGVGMGIISNGKLLHGMLHPEGGHVLLTRHPKDTYGGKCPYHSNCLEGLAAGPAIEARWGKKGIELADKKEVWELEAYYIGQALVDCIMLLSPQRIVLGGGVMHQEHMMPLVREEVKKQLNGYLVTKELEDLDSYIVLPSLNDNQGIMGALKLAVDELAMQ</sequence>
<comment type="similarity">
    <text evidence="2">Belongs to the ROK (NagC/XylR) family.</text>
</comment>
<dbReference type="InterPro" id="IPR049874">
    <property type="entry name" value="ROK_cs"/>
</dbReference>
<evidence type="ECO:0000256" key="6">
    <source>
        <dbReference type="ARBA" id="ARBA00022777"/>
    </source>
</evidence>
<evidence type="ECO:0000256" key="1">
    <source>
        <dbReference type="ARBA" id="ARBA00001946"/>
    </source>
</evidence>
<keyword evidence="4" id="KW-0479">Metal-binding</keyword>
<dbReference type="EC" id="2.7.1.4" evidence="11"/>